<organism evidence="2">
    <name type="scientific">Hemiselmis andersenii</name>
    <name type="common">Cryptophyte alga</name>
    <dbReference type="NCBI Taxonomy" id="464988"/>
    <lineage>
        <taxon>Eukaryota</taxon>
        <taxon>Cryptophyceae</taxon>
        <taxon>Cryptomonadales</taxon>
        <taxon>Hemiselmidaceae</taxon>
        <taxon>Hemiselmis</taxon>
    </lineage>
</organism>
<evidence type="ECO:0000256" key="1">
    <source>
        <dbReference type="SAM" id="MobiDB-lite"/>
    </source>
</evidence>
<feature type="compositionally biased region" description="Low complexity" evidence="1">
    <location>
        <begin position="161"/>
        <end position="176"/>
    </location>
</feature>
<dbReference type="EMBL" id="HBFK01002223">
    <property type="protein sequence ID" value="CAD8734855.1"/>
    <property type="molecule type" value="Transcribed_RNA"/>
</dbReference>
<feature type="region of interest" description="Disordered" evidence="1">
    <location>
        <begin position="38"/>
        <end position="67"/>
    </location>
</feature>
<evidence type="ECO:0000313" key="2">
    <source>
        <dbReference type="EMBL" id="CAD8734855.1"/>
    </source>
</evidence>
<protein>
    <submittedName>
        <fullName evidence="2">Uncharacterized protein</fullName>
    </submittedName>
</protein>
<name>A0A7S0TI51_HEMAN</name>
<gene>
    <name evidence="2" type="ORF">HAND1043_LOCUS1346</name>
</gene>
<reference evidence="2" key="1">
    <citation type="submission" date="2021-01" db="EMBL/GenBank/DDBJ databases">
        <authorList>
            <person name="Corre E."/>
            <person name="Pelletier E."/>
            <person name="Niang G."/>
            <person name="Scheremetjew M."/>
            <person name="Finn R."/>
            <person name="Kale V."/>
            <person name="Holt S."/>
            <person name="Cochrane G."/>
            <person name="Meng A."/>
            <person name="Brown T."/>
            <person name="Cohen L."/>
        </authorList>
    </citation>
    <scope>NUCLEOTIDE SEQUENCE</scope>
    <source>
        <strain evidence="2">CCMP441</strain>
    </source>
</reference>
<dbReference type="AlphaFoldDB" id="A0A7S0TI51"/>
<feature type="region of interest" description="Disordered" evidence="1">
    <location>
        <begin position="133"/>
        <end position="182"/>
    </location>
</feature>
<sequence length="266" mass="28963">MDLRSFVKFNEELSSRVQRRAVTERGVSCTRANGCASSKLKRRSTDMAPSPCRYHPQSSQSLELPNGAPMSPSAWIASKLGPKRASLDELEQGEALVAAKRQRRRSIVALKQKKPISPNSASASCELLKSLYKGSPSGPTVRRDSLVSHTTQESSGRDSEASNSATPSAAAPAAGPKARRGSLFNPIKWKDTTVKQGKPSIGRSVWEAQLDMMKGRRKSFGDILATAMPTVVKEQHEVLSRLRASSPATDKASFLVQMLREKMVLD</sequence>
<accession>A0A7S0TI51</accession>
<proteinExistence type="predicted"/>